<dbReference type="EMBL" id="MU277211">
    <property type="protein sequence ID" value="KAI0061597.1"/>
    <property type="molecule type" value="Genomic_DNA"/>
</dbReference>
<keyword evidence="2" id="KW-1185">Reference proteome</keyword>
<gene>
    <name evidence="1" type="ORF">BV25DRAFT_1805308</name>
</gene>
<name>A0ACB8SZI6_9AGAM</name>
<comment type="caution">
    <text evidence="1">The sequence shown here is derived from an EMBL/GenBank/DDBJ whole genome shotgun (WGS) entry which is preliminary data.</text>
</comment>
<evidence type="ECO:0000313" key="1">
    <source>
        <dbReference type="EMBL" id="KAI0061597.1"/>
    </source>
</evidence>
<reference evidence="1" key="1">
    <citation type="submission" date="2021-03" db="EMBL/GenBank/DDBJ databases">
        <authorList>
            <consortium name="DOE Joint Genome Institute"/>
            <person name="Ahrendt S."/>
            <person name="Looney B.P."/>
            <person name="Miyauchi S."/>
            <person name="Morin E."/>
            <person name="Drula E."/>
            <person name="Courty P.E."/>
            <person name="Chicoki N."/>
            <person name="Fauchery L."/>
            <person name="Kohler A."/>
            <person name="Kuo A."/>
            <person name="Labutti K."/>
            <person name="Pangilinan J."/>
            <person name="Lipzen A."/>
            <person name="Riley R."/>
            <person name="Andreopoulos W."/>
            <person name="He G."/>
            <person name="Johnson J."/>
            <person name="Barry K.W."/>
            <person name="Grigoriev I.V."/>
            <person name="Nagy L."/>
            <person name="Hibbett D."/>
            <person name="Henrissat B."/>
            <person name="Matheny P.B."/>
            <person name="Labbe J."/>
            <person name="Martin F."/>
        </authorList>
    </citation>
    <scope>NUCLEOTIDE SEQUENCE</scope>
    <source>
        <strain evidence="1">HHB10654</strain>
    </source>
</reference>
<proteinExistence type="predicted"/>
<evidence type="ECO:0000313" key="2">
    <source>
        <dbReference type="Proteomes" id="UP000814140"/>
    </source>
</evidence>
<organism evidence="1 2">
    <name type="scientific">Artomyces pyxidatus</name>
    <dbReference type="NCBI Taxonomy" id="48021"/>
    <lineage>
        <taxon>Eukaryota</taxon>
        <taxon>Fungi</taxon>
        <taxon>Dikarya</taxon>
        <taxon>Basidiomycota</taxon>
        <taxon>Agaricomycotina</taxon>
        <taxon>Agaricomycetes</taxon>
        <taxon>Russulales</taxon>
        <taxon>Auriscalpiaceae</taxon>
        <taxon>Artomyces</taxon>
    </lineage>
</organism>
<protein>
    <submittedName>
        <fullName evidence="1">Uncharacterized protein</fullName>
    </submittedName>
</protein>
<accession>A0ACB8SZI6</accession>
<reference evidence="1" key="2">
    <citation type="journal article" date="2022" name="New Phytol.">
        <title>Evolutionary transition to the ectomycorrhizal habit in the genomes of a hyperdiverse lineage of mushroom-forming fungi.</title>
        <authorList>
            <person name="Looney B."/>
            <person name="Miyauchi S."/>
            <person name="Morin E."/>
            <person name="Drula E."/>
            <person name="Courty P.E."/>
            <person name="Kohler A."/>
            <person name="Kuo A."/>
            <person name="LaButti K."/>
            <person name="Pangilinan J."/>
            <person name="Lipzen A."/>
            <person name="Riley R."/>
            <person name="Andreopoulos W."/>
            <person name="He G."/>
            <person name="Johnson J."/>
            <person name="Nolan M."/>
            <person name="Tritt A."/>
            <person name="Barry K.W."/>
            <person name="Grigoriev I.V."/>
            <person name="Nagy L.G."/>
            <person name="Hibbett D."/>
            <person name="Henrissat B."/>
            <person name="Matheny P.B."/>
            <person name="Labbe J."/>
            <person name="Martin F.M."/>
        </authorList>
    </citation>
    <scope>NUCLEOTIDE SEQUENCE</scope>
    <source>
        <strain evidence="1">HHB10654</strain>
    </source>
</reference>
<dbReference type="Proteomes" id="UP000814140">
    <property type="component" value="Unassembled WGS sequence"/>
</dbReference>
<sequence length="490" mass="53014">MSSNVATGIPATIHKPALTVPGATPDSKALVESLLEKDREAAHCLYGPGYHNHLSHHLLTAYDLGASSALLQAIYDKENTALSSVFAADVKRNVVERQEVKIQEDNWKEYLGQDKYYANLLIFFSEKVQEIGGHAAFEQYVYSRTADGAFMVERLVAGALHPWIQMGFAIEFGSDAMVAQALAQTAIHTPLNPELFAWNLASESNSPADLLHANSSSLLDVLQETYASPTMKPVMPYDPNALIGQRGKDMLTPARIVEIRRLTALWGCSAAALTPAATAEKARDLIFVATLLFAGTGKRGRAPRLDFFLMHVLTSALFVPHLLDALRSDEAKARLLNSYLVSLLVIVMIRGRPRIDAGLLMSYTATPVPPSQRSPAKASTTSTSAAFGTPTGPGYANTWVGLLPHILPACDAHTLKAFRTLYVAAQRYGQLPRGSLSGEGVQDVDGSVFARVAGVLLDVMGWVGPGEGQDEGTWDRSALGWDAAWDEQDK</sequence>